<dbReference type="Pfam" id="PF07238">
    <property type="entry name" value="PilZ"/>
    <property type="match status" value="2"/>
</dbReference>
<name>A0A3E0TUJ2_9GAMM</name>
<gene>
    <name evidence="2" type="ORF">DXX93_17260</name>
</gene>
<reference evidence="2 3" key="1">
    <citation type="submission" date="2018-08" db="EMBL/GenBank/DDBJ databases">
        <title>Thalassotalea euphylliae genome.</title>
        <authorList>
            <person name="Summers S."/>
            <person name="Rice S.A."/>
            <person name="Freckelton M.L."/>
            <person name="Nedved B.T."/>
            <person name="Hadfield M.G."/>
        </authorList>
    </citation>
    <scope>NUCLEOTIDE SEQUENCE [LARGE SCALE GENOMIC DNA]</scope>
    <source>
        <strain evidence="2 3">H1</strain>
    </source>
</reference>
<protein>
    <submittedName>
        <fullName evidence="2">PilZ domain-containing protein</fullName>
    </submittedName>
</protein>
<evidence type="ECO:0000313" key="3">
    <source>
        <dbReference type="Proteomes" id="UP000256478"/>
    </source>
</evidence>
<accession>A0A3E0TUJ2</accession>
<dbReference type="EMBL" id="QUOU01000001">
    <property type="protein sequence ID" value="REL28139.1"/>
    <property type="molecule type" value="Genomic_DNA"/>
</dbReference>
<evidence type="ECO:0000259" key="1">
    <source>
        <dbReference type="Pfam" id="PF07238"/>
    </source>
</evidence>
<comment type="caution">
    <text evidence="2">The sequence shown here is derived from an EMBL/GenBank/DDBJ whole genome shotgun (WGS) entry which is preliminary data.</text>
</comment>
<feature type="domain" description="PilZ" evidence="1">
    <location>
        <begin position="155"/>
        <end position="232"/>
    </location>
</feature>
<feature type="domain" description="PilZ" evidence="1">
    <location>
        <begin position="499"/>
        <end position="589"/>
    </location>
</feature>
<sequence length="815" mass="92382">MTKDFSQHAKIIERFRGEVKQADFEASFLSATKSLAKTERFLLKMEIKRLAQPCTRLIDLRGHVDGDCKAFDDDNRTHYLDDLAIKVYQESVNAYGAYTFGVYEAVNNTDNNFRVIYQREKAGKLTPAVNSADSLKVQEKLHYPAKFVALGDFHNRQEERMNFAIPVIATLANEQRSEATSSDISISGVKFRFNEMQKVAVGDVIKLEFTGLSQEFQFGSQSVFEYQVKNIALEDKIQLIGAQRILDKEKDGFKQFLKGFIQGNKRRYKINLDNTIAALKSRSLEQFALPKINELPVFVEAKDGKFVPRFALTCNNNQAVYQYWQNEAKQSTLFNLIDSDRIERMLRADKSGHSLLVYSFVHQSQGRSYFYTADENQLAQDDAFIKPFLGFAASKPTFAVTMLSIIAVDKHKATAPLTLANTLAKKDAYLDMPISEEVQGLLSGLPYIVVATDVTNKQVHADYAQFSFENIATSKLKAFGHKRLVSPPLMDEVGVNYRNQRQEPRFVYKTPVEVEAEGVTWTGEAQDFSVSGLKVHLDKSAVLTKGEIVNISFPNLQKITSSFNLTSLPYEVMRINQKKNILNLRVHVERHQHIGRAFFKVLIEKNREKLKKDEYADMIPGLAKALRAIYAKSTSVPSLYVQTSGSRYKVETLAASSEQTPFLNRLKHLSDRPRHHNLYPLLHHPEAANLINVTLKKLQASDAPASETLFIAIKHDVEFVDKAVTAKLASELDSPKLKKLFIANAQKSGEFYCVRIKLSRTAEPDMEHLNPELSYISSYAIHRGKQIEQEIWSVAGVMQCVDITQEVIYRHKLLG</sequence>
<dbReference type="RefSeq" id="WP_116009192.1">
    <property type="nucleotide sequence ID" value="NZ_QUOU01000001.1"/>
</dbReference>
<evidence type="ECO:0000313" key="2">
    <source>
        <dbReference type="EMBL" id="REL28139.1"/>
    </source>
</evidence>
<organism evidence="2 3">
    <name type="scientific">Thalassotalea euphylliae</name>
    <dbReference type="NCBI Taxonomy" id="1655234"/>
    <lineage>
        <taxon>Bacteria</taxon>
        <taxon>Pseudomonadati</taxon>
        <taxon>Pseudomonadota</taxon>
        <taxon>Gammaproteobacteria</taxon>
        <taxon>Alteromonadales</taxon>
        <taxon>Colwelliaceae</taxon>
        <taxon>Thalassotalea</taxon>
    </lineage>
</organism>
<proteinExistence type="predicted"/>
<dbReference type="SUPFAM" id="SSF141371">
    <property type="entry name" value="PilZ domain-like"/>
    <property type="match status" value="1"/>
</dbReference>
<dbReference type="Gene3D" id="2.40.10.220">
    <property type="entry name" value="predicted glycosyltransferase like domains"/>
    <property type="match status" value="2"/>
</dbReference>
<dbReference type="InterPro" id="IPR009875">
    <property type="entry name" value="PilZ_domain"/>
</dbReference>
<dbReference type="OrthoDB" id="6208912at2"/>
<dbReference type="AlphaFoldDB" id="A0A3E0TUJ2"/>
<dbReference type="Proteomes" id="UP000256478">
    <property type="component" value="Unassembled WGS sequence"/>
</dbReference>
<dbReference type="GO" id="GO:0035438">
    <property type="term" value="F:cyclic-di-GMP binding"/>
    <property type="evidence" value="ECO:0007669"/>
    <property type="project" value="InterPro"/>
</dbReference>